<dbReference type="InterPro" id="IPR007710">
    <property type="entry name" value="Nucleoside_deoxyribTrfase"/>
</dbReference>
<gene>
    <name evidence="2" type="ORF">DPV79_26925</name>
</gene>
<reference evidence="2 3" key="1">
    <citation type="submission" date="2018-06" db="EMBL/GenBank/DDBJ databases">
        <title>Draft genome sequence of Burkholderia reimsis strain BE51 isolated from a French agricultural soil.</title>
        <authorList>
            <person name="Esmaeel Q."/>
        </authorList>
    </citation>
    <scope>NUCLEOTIDE SEQUENCE [LARGE SCALE GENOMIC DNA]</scope>
    <source>
        <strain evidence="2 3">BE51</strain>
    </source>
</reference>
<dbReference type="SUPFAM" id="SSF53613">
    <property type="entry name" value="Ribokinase-like"/>
    <property type="match status" value="1"/>
</dbReference>
<feature type="domain" description="Carbohydrate kinase PfkB" evidence="1">
    <location>
        <begin position="152"/>
        <end position="250"/>
    </location>
</feature>
<dbReference type="Proteomes" id="UP000252458">
    <property type="component" value="Unassembled WGS sequence"/>
</dbReference>
<accession>A0A365QPC1</accession>
<sequence length="399" mass="42815">MTQSEITVVGGVYHEHCIWPVWDQIFGSGGRAATALVSHVNKVTLHTYAHPDVETEFKTAATLYKFDLVITAARAGISFEYVHCMSTPVIRPALARIHAHEPIEVSADAVLRFGMLEGSGRVNAKWCVYDPQSAFHPEPFWDNGSHAEHLAIVANRSEITAMAGDSNPKTAAAALLQRGAEVVVVKSGPAGAYVYTTDGAEAHIPAYRSDMVWTIGSGDVFAAIFAAQWAVHSVGPATAAELASRAVSQYAETMGLPAAPAQELSEAQRTPSSTVSGKVYLASPFFNLGQRWLVDEARRCLAELGLEVFSPVHDVGRGPAHEVGPKDIEALNSCDRVLAILDGLDAGTVFEVGYARAKGIPVYALAQAVNEENLKMVVGSDCNMFFDFVTALHHTAWKA</sequence>
<keyword evidence="3" id="KW-1185">Reference proteome</keyword>
<dbReference type="SUPFAM" id="SSF52309">
    <property type="entry name" value="N-(deoxy)ribosyltransferase-like"/>
    <property type="match status" value="1"/>
</dbReference>
<protein>
    <submittedName>
        <fullName evidence="2">Nucleoside 2-deoxyribosyltransferase</fullName>
    </submittedName>
</protein>
<dbReference type="EMBL" id="QMFZ01000026">
    <property type="protein sequence ID" value="RBB35982.1"/>
    <property type="molecule type" value="Genomic_DNA"/>
</dbReference>
<dbReference type="Gene3D" id="3.40.1190.20">
    <property type="match status" value="1"/>
</dbReference>
<evidence type="ECO:0000313" key="3">
    <source>
        <dbReference type="Proteomes" id="UP000252458"/>
    </source>
</evidence>
<evidence type="ECO:0000259" key="1">
    <source>
        <dbReference type="Pfam" id="PF00294"/>
    </source>
</evidence>
<dbReference type="Gene3D" id="3.40.50.450">
    <property type="match status" value="1"/>
</dbReference>
<keyword evidence="2" id="KW-0808">Transferase</keyword>
<dbReference type="RefSeq" id="WP_113046906.1">
    <property type="nucleotide sequence ID" value="NZ_QMFZ01000026.1"/>
</dbReference>
<dbReference type="Pfam" id="PF00294">
    <property type="entry name" value="PfkB"/>
    <property type="match status" value="1"/>
</dbReference>
<comment type="caution">
    <text evidence="2">The sequence shown here is derived from an EMBL/GenBank/DDBJ whole genome shotgun (WGS) entry which is preliminary data.</text>
</comment>
<name>A0A365QPC1_9BURK</name>
<dbReference type="GO" id="GO:0016740">
    <property type="term" value="F:transferase activity"/>
    <property type="evidence" value="ECO:0007669"/>
    <property type="project" value="UniProtKB-KW"/>
</dbReference>
<dbReference type="InterPro" id="IPR011611">
    <property type="entry name" value="PfkB_dom"/>
</dbReference>
<dbReference type="InterPro" id="IPR029056">
    <property type="entry name" value="Ribokinase-like"/>
</dbReference>
<organism evidence="2 3">
    <name type="scientific">Burkholderia reimsis</name>
    <dbReference type="NCBI Taxonomy" id="2234132"/>
    <lineage>
        <taxon>Bacteria</taxon>
        <taxon>Pseudomonadati</taxon>
        <taxon>Pseudomonadota</taxon>
        <taxon>Betaproteobacteria</taxon>
        <taxon>Burkholderiales</taxon>
        <taxon>Burkholderiaceae</taxon>
        <taxon>Burkholderia</taxon>
    </lineage>
</organism>
<dbReference type="Pfam" id="PF05014">
    <property type="entry name" value="Nuc_deoxyrib_tr"/>
    <property type="match status" value="1"/>
</dbReference>
<proteinExistence type="predicted"/>
<evidence type="ECO:0000313" key="2">
    <source>
        <dbReference type="EMBL" id="RBB35982.1"/>
    </source>
</evidence>
<dbReference type="AlphaFoldDB" id="A0A365QPC1"/>